<dbReference type="OrthoDB" id="459696at2"/>
<proteinExistence type="predicted"/>
<dbReference type="Gene3D" id="3.80.10.10">
    <property type="entry name" value="Ribonuclease Inhibitor"/>
    <property type="match status" value="1"/>
</dbReference>
<gene>
    <name evidence="3" type="ordered locus">Spirs_4089</name>
</gene>
<keyword evidence="1" id="KW-0433">Leucine-rich repeat</keyword>
<dbReference type="SUPFAM" id="SSF52058">
    <property type="entry name" value="L domain-like"/>
    <property type="match status" value="1"/>
</dbReference>
<dbReference type="InterPro" id="IPR050836">
    <property type="entry name" value="SDS22/Internalin_LRR"/>
</dbReference>
<organism evidence="3 4">
    <name type="scientific">Sediminispirochaeta smaragdinae (strain DSM 11293 / JCM 15392 / SEBR 4228)</name>
    <name type="common">Spirochaeta smaragdinae</name>
    <dbReference type="NCBI Taxonomy" id="573413"/>
    <lineage>
        <taxon>Bacteria</taxon>
        <taxon>Pseudomonadati</taxon>
        <taxon>Spirochaetota</taxon>
        <taxon>Spirochaetia</taxon>
        <taxon>Spirochaetales</taxon>
        <taxon>Spirochaetaceae</taxon>
        <taxon>Sediminispirochaeta</taxon>
    </lineage>
</organism>
<dbReference type="AlphaFoldDB" id="E1R9K1"/>
<dbReference type="PROSITE" id="PS51450">
    <property type="entry name" value="LRR"/>
    <property type="match status" value="2"/>
</dbReference>
<evidence type="ECO:0000256" key="2">
    <source>
        <dbReference type="ARBA" id="ARBA00022737"/>
    </source>
</evidence>
<dbReference type="RefSeq" id="WP_013256626.1">
    <property type="nucleotide sequence ID" value="NC_014364.1"/>
</dbReference>
<evidence type="ECO:0000256" key="1">
    <source>
        <dbReference type="ARBA" id="ARBA00022614"/>
    </source>
</evidence>
<dbReference type="STRING" id="573413.Spirs_4089"/>
<name>E1R9K1_SEDSS</name>
<keyword evidence="2" id="KW-0677">Repeat</keyword>
<dbReference type="PANTHER" id="PTHR46652">
    <property type="entry name" value="LEUCINE-RICH REPEAT AND IQ DOMAIN-CONTAINING PROTEIN 1-RELATED"/>
    <property type="match status" value="1"/>
</dbReference>
<accession>E1R9K1</accession>
<dbReference type="KEGG" id="ssm:Spirs_4089"/>
<protein>
    <submittedName>
        <fullName evidence="3">Leucine-rich repeat protein</fullName>
    </submittedName>
</protein>
<evidence type="ECO:0000313" key="3">
    <source>
        <dbReference type="EMBL" id="ADK83170.1"/>
    </source>
</evidence>
<dbReference type="EMBL" id="CP002116">
    <property type="protein sequence ID" value="ADK83170.1"/>
    <property type="molecule type" value="Genomic_DNA"/>
</dbReference>
<dbReference type="InterPro" id="IPR001611">
    <property type="entry name" value="Leu-rich_rpt"/>
</dbReference>
<sequence length="295" mass="32657">MIDPVSPIATLKESVEKQLTSARLQELTRLVIEAHRGGDVALLRAYAERAGLGPEVVSAPARTLFYRIVAMVHPDKLPHLCGDFRSAIEREDVQALEKLSSLLAFRRSASVPKRRVDFDIRDYREEHIWDDGIWGCVDDADVESRWEDAEGLSFLDAVKLDSVGNLDIEISPFELSHLDGPLDVSHYGLYDLDGFEFCTNISALDASWNNLTSVGELGSSDHLVELYLAGNGICDITPLAGISSLEIIDLEDNEIEDIAPLLELAALRFVNLRGNPIEERHLVDDLIQTGVVVVL</sequence>
<evidence type="ECO:0000313" key="4">
    <source>
        <dbReference type="Proteomes" id="UP000002318"/>
    </source>
</evidence>
<dbReference type="Proteomes" id="UP000002318">
    <property type="component" value="Chromosome"/>
</dbReference>
<keyword evidence="4" id="KW-1185">Reference proteome</keyword>
<dbReference type="PANTHER" id="PTHR46652:SF3">
    <property type="entry name" value="LEUCINE-RICH REPEAT-CONTAINING PROTEIN 9"/>
    <property type="match status" value="1"/>
</dbReference>
<dbReference type="InterPro" id="IPR032675">
    <property type="entry name" value="LRR_dom_sf"/>
</dbReference>
<dbReference type="HOGENOM" id="CLU_943042_0_0_12"/>
<dbReference type="eggNOG" id="COG4886">
    <property type="taxonomic scope" value="Bacteria"/>
</dbReference>
<reference evidence="3 4" key="1">
    <citation type="journal article" date="2010" name="Stand. Genomic Sci.">
        <title>Complete genome sequence of Spirochaeta smaragdinae type strain (SEBR 4228).</title>
        <authorList>
            <person name="Mavromatis K."/>
            <person name="Yasawong M."/>
            <person name="Chertkov O."/>
            <person name="Lapidus A."/>
            <person name="Lucas S."/>
            <person name="Nolan M."/>
            <person name="Del Rio T.G."/>
            <person name="Tice H."/>
            <person name="Cheng J.F."/>
            <person name="Pitluck S."/>
            <person name="Liolios K."/>
            <person name="Ivanova N."/>
            <person name="Tapia R."/>
            <person name="Han C."/>
            <person name="Bruce D."/>
            <person name="Goodwin L."/>
            <person name="Pati A."/>
            <person name="Chen A."/>
            <person name="Palaniappan K."/>
            <person name="Land M."/>
            <person name="Hauser L."/>
            <person name="Chang Y.J."/>
            <person name="Jeffries C.D."/>
            <person name="Detter J.C."/>
            <person name="Rohde M."/>
            <person name="Brambilla E."/>
            <person name="Spring S."/>
            <person name="Goker M."/>
            <person name="Sikorski J."/>
            <person name="Woyke T."/>
            <person name="Bristow J."/>
            <person name="Eisen J.A."/>
            <person name="Markowitz V."/>
            <person name="Hugenholtz P."/>
            <person name="Klenk H.P."/>
            <person name="Kyrpides N.C."/>
        </authorList>
    </citation>
    <scope>NUCLEOTIDE SEQUENCE [LARGE SCALE GENOMIC DNA]</scope>
    <source>
        <strain evidence="4">DSM 11293 / JCM 15392 / SEBR 4228</strain>
    </source>
</reference>